<evidence type="ECO:0000256" key="3">
    <source>
        <dbReference type="ARBA" id="ARBA00022989"/>
    </source>
</evidence>
<feature type="transmembrane region" description="Helical" evidence="5">
    <location>
        <begin position="280"/>
        <end position="300"/>
    </location>
</feature>
<dbReference type="KEGG" id="trs:Terro_4317"/>
<evidence type="ECO:0000256" key="4">
    <source>
        <dbReference type="ARBA" id="ARBA00023136"/>
    </source>
</evidence>
<accession>I3ZMP6</accession>
<keyword evidence="4 5" id="KW-0472">Membrane</keyword>
<feature type="transmembrane region" description="Helical" evidence="5">
    <location>
        <begin position="216"/>
        <end position="236"/>
    </location>
</feature>
<gene>
    <name evidence="7" type="ordered locus">Terro_4317</name>
</gene>
<dbReference type="InterPro" id="IPR050382">
    <property type="entry name" value="MFS_Na/Anion_cotransporter"/>
</dbReference>
<organism evidence="7 8">
    <name type="scientific">Terriglobus roseus (strain DSM 18391 / NRRL B-41598 / KBS 63)</name>
    <dbReference type="NCBI Taxonomy" id="926566"/>
    <lineage>
        <taxon>Bacteria</taxon>
        <taxon>Pseudomonadati</taxon>
        <taxon>Acidobacteriota</taxon>
        <taxon>Terriglobia</taxon>
        <taxon>Terriglobales</taxon>
        <taxon>Acidobacteriaceae</taxon>
        <taxon>Terriglobus</taxon>
    </lineage>
</organism>
<evidence type="ECO:0000259" key="6">
    <source>
        <dbReference type="PROSITE" id="PS50850"/>
    </source>
</evidence>
<feature type="transmembrane region" description="Helical" evidence="5">
    <location>
        <begin position="99"/>
        <end position="119"/>
    </location>
</feature>
<feature type="transmembrane region" description="Helical" evidence="5">
    <location>
        <begin position="353"/>
        <end position="386"/>
    </location>
</feature>
<dbReference type="Pfam" id="PF07690">
    <property type="entry name" value="MFS_1"/>
    <property type="match status" value="1"/>
</dbReference>
<dbReference type="EMBL" id="CP003379">
    <property type="protein sequence ID" value="AFL90514.1"/>
    <property type="molecule type" value="Genomic_DNA"/>
</dbReference>
<dbReference type="InterPro" id="IPR020846">
    <property type="entry name" value="MFS_dom"/>
</dbReference>
<feature type="transmembrane region" description="Helical" evidence="5">
    <location>
        <begin position="131"/>
        <end position="154"/>
    </location>
</feature>
<dbReference type="InterPro" id="IPR011701">
    <property type="entry name" value="MFS"/>
</dbReference>
<feature type="transmembrane region" description="Helical" evidence="5">
    <location>
        <begin position="320"/>
        <end position="341"/>
    </location>
</feature>
<dbReference type="GO" id="GO:0015134">
    <property type="term" value="F:hexuronate transmembrane transporter activity"/>
    <property type="evidence" value="ECO:0007669"/>
    <property type="project" value="TreeGrafter"/>
</dbReference>
<dbReference type="eggNOG" id="COG2271">
    <property type="taxonomic scope" value="Bacteria"/>
</dbReference>
<evidence type="ECO:0000313" key="8">
    <source>
        <dbReference type="Proteomes" id="UP000006056"/>
    </source>
</evidence>
<reference evidence="7 8" key="1">
    <citation type="submission" date="2012-06" db="EMBL/GenBank/DDBJ databases">
        <title>Complete genome of Terriglobus roseus DSM 18391.</title>
        <authorList>
            <consortium name="US DOE Joint Genome Institute (JGI-PGF)"/>
            <person name="Lucas S."/>
            <person name="Copeland A."/>
            <person name="Lapidus A."/>
            <person name="Glavina del Rio T."/>
            <person name="Dalin E."/>
            <person name="Tice H."/>
            <person name="Bruce D."/>
            <person name="Goodwin L."/>
            <person name="Pitluck S."/>
            <person name="Peters L."/>
            <person name="Mikhailova N."/>
            <person name="Munk A.C.C."/>
            <person name="Kyrpides N."/>
            <person name="Mavromatis K."/>
            <person name="Ivanova N."/>
            <person name="Brettin T."/>
            <person name="Detter J.C."/>
            <person name="Han C."/>
            <person name="Larimer F."/>
            <person name="Land M."/>
            <person name="Hauser L."/>
            <person name="Markowitz V."/>
            <person name="Cheng J.-F."/>
            <person name="Hugenholtz P."/>
            <person name="Woyke T."/>
            <person name="Wu D."/>
            <person name="Brambilla E."/>
            <person name="Klenk H.-P."/>
            <person name="Eisen J.A."/>
        </authorList>
    </citation>
    <scope>NUCLEOTIDE SEQUENCE [LARGE SCALE GENOMIC DNA]</scope>
    <source>
        <strain evidence="8">DSM 18391 / NRRL B-41598 / KBS 63</strain>
    </source>
</reference>
<dbReference type="PANTHER" id="PTHR11662">
    <property type="entry name" value="SOLUTE CARRIER FAMILY 17"/>
    <property type="match status" value="1"/>
</dbReference>
<dbReference type="InterPro" id="IPR036259">
    <property type="entry name" value="MFS_trans_sf"/>
</dbReference>
<feature type="transmembrane region" description="Helical" evidence="5">
    <location>
        <begin position="441"/>
        <end position="463"/>
    </location>
</feature>
<dbReference type="Proteomes" id="UP000006056">
    <property type="component" value="Chromosome"/>
</dbReference>
<feature type="transmembrane region" description="Helical" evidence="5">
    <location>
        <begin position="191"/>
        <end position="210"/>
    </location>
</feature>
<protein>
    <submittedName>
        <fullName evidence="7">Nitrate/nitrite transporter</fullName>
    </submittedName>
</protein>
<dbReference type="Gene3D" id="1.20.1250.20">
    <property type="entry name" value="MFS general substrate transporter like domains"/>
    <property type="match status" value="2"/>
</dbReference>
<keyword evidence="8" id="KW-1185">Reference proteome</keyword>
<evidence type="ECO:0000256" key="5">
    <source>
        <dbReference type="SAM" id="Phobius"/>
    </source>
</evidence>
<dbReference type="AlphaFoldDB" id="I3ZMP6"/>
<feature type="domain" description="Major facilitator superfamily (MFS) profile" evidence="6">
    <location>
        <begin position="64"/>
        <end position="467"/>
    </location>
</feature>
<dbReference type="STRING" id="926566.Terro_4317"/>
<name>I3ZMP6_TERRK</name>
<keyword evidence="2 5" id="KW-0812">Transmembrane</keyword>
<keyword evidence="3 5" id="KW-1133">Transmembrane helix</keyword>
<comment type="subcellular location">
    <subcellularLocation>
        <location evidence="1">Membrane</location>
        <topology evidence="1">Multi-pass membrane protein</topology>
    </subcellularLocation>
</comment>
<evidence type="ECO:0000256" key="2">
    <source>
        <dbReference type="ARBA" id="ARBA00022692"/>
    </source>
</evidence>
<proteinExistence type="predicted"/>
<dbReference type="CDD" id="cd17319">
    <property type="entry name" value="MFS_ExuT_GudP_like"/>
    <property type="match status" value="1"/>
</dbReference>
<dbReference type="PATRIC" id="fig|926566.3.peg.4261"/>
<sequence>MESGRTSSRSRKPSACLVSAACGTLRCEPVRHAKHAVSRSAVSTLDSTNDSYAETRSTNVRWMVCAMLFVATTINYMDRQVIGILKPTLMHDIGLSEQNYGYIIACFQVAYALGLVAAGRLVDKLGTRFGYALIMGIWSLAGMAHALVTTALGFGAARFALGLGEAGNFPAAIKTVADWFPKKDRSFATGLFNAGTTTGAMVAPFFVPWITLRYGWHAAFLVTGLLGAPWIVWWYWKYRTPAAHKTVSRAELSYIQSDEEAPTEGGRQPRWLQLLAYKQTWACSAARFLTDSIWWFYLFWMPGFLDAQYHLGLSHMGAPLMIIYGASAVGGIAGGWIPKVFVKSGMREGNARLLAMFICALFSLPMLFASHMTTITGSILVLSLAVSGHQGWSANMYTTVSDIFPPRAVGSVTGITAMAGSVGGVLLSLEAGHILQLTGSYASLFILAGSVYMIAWVILRLFAGGLQRVKLEA</sequence>
<dbReference type="SUPFAM" id="SSF103473">
    <property type="entry name" value="MFS general substrate transporter"/>
    <property type="match status" value="1"/>
</dbReference>
<dbReference type="PROSITE" id="PS50850">
    <property type="entry name" value="MFS"/>
    <property type="match status" value="1"/>
</dbReference>
<dbReference type="HOGENOM" id="CLU_001265_5_1_0"/>
<dbReference type="GO" id="GO:0016020">
    <property type="term" value="C:membrane"/>
    <property type="evidence" value="ECO:0007669"/>
    <property type="project" value="UniProtKB-SubCell"/>
</dbReference>
<feature type="transmembrane region" description="Helical" evidence="5">
    <location>
        <begin position="406"/>
        <end position="429"/>
    </location>
</feature>
<dbReference type="PANTHER" id="PTHR11662:SF285">
    <property type="entry name" value="HEXURONATE TRANSPORTER"/>
    <property type="match status" value="1"/>
</dbReference>
<evidence type="ECO:0000313" key="7">
    <source>
        <dbReference type="EMBL" id="AFL90514.1"/>
    </source>
</evidence>
<evidence type="ECO:0000256" key="1">
    <source>
        <dbReference type="ARBA" id="ARBA00004141"/>
    </source>
</evidence>